<reference evidence="1" key="1">
    <citation type="submission" date="2022-02" db="EMBL/GenBank/DDBJ databases">
        <title>Plant Genome Project.</title>
        <authorList>
            <person name="Zhang R.-G."/>
        </authorList>
    </citation>
    <scope>NUCLEOTIDE SEQUENCE</scope>
    <source>
        <strain evidence="1">AT1</strain>
    </source>
</reference>
<gene>
    <name evidence="1" type="ORF">RHMOL_Rhmol09G0168100</name>
</gene>
<accession>A0ACC0ME53</accession>
<dbReference type="EMBL" id="CM046396">
    <property type="protein sequence ID" value="KAI8539260.1"/>
    <property type="molecule type" value="Genomic_DNA"/>
</dbReference>
<proteinExistence type="predicted"/>
<organism evidence="1 2">
    <name type="scientific">Rhododendron molle</name>
    <name type="common">Chinese azalea</name>
    <name type="synonym">Azalea mollis</name>
    <dbReference type="NCBI Taxonomy" id="49168"/>
    <lineage>
        <taxon>Eukaryota</taxon>
        <taxon>Viridiplantae</taxon>
        <taxon>Streptophyta</taxon>
        <taxon>Embryophyta</taxon>
        <taxon>Tracheophyta</taxon>
        <taxon>Spermatophyta</taxon>
        <taxon>Magnoliopsida</taxon>
        <taxon>eudicotyledons</taxon>
        <taxon>Gunneridae</taxon>
        <taxon>Pentapetalae</taxon>
        <taxon>asterids</taxon>
        <taxon>Ericales</taxon>
        <taxon>Ericaceae</taxon>
        <taxon>Ericoideae</taxon>
        <taxon>Rhodoreae</taxon>
        <taxon>Rhododendron</taxon>
    </lineage>
</organism>
<dbReference type="Proteomes" id="UP001062846">
    <property type="component" value="Chromosome 9"/>
</dbReference>
<protein>
    <submittedName>
        <fullName evidence="1">Uncharacterized protein</fullName>
    </submittedName>
</protein>
<evidence type="ECO:0000313" key="1">
    <source>
        <dbReference type="EMBL" id="KAI8539260.1"/>
    </source>
</evidence>
<name>A0ACC0ME53_RHOML</name>
<evidence type="ECO:0000313" key="2">
    <source>
        <dbReference type="Proteomes" id="UP001062846"/>
    </source>
</evidence>
<sequence>MSSTVVFITPDLFFLLLVLYICIHRHLLPKFTRILSNNFALLVANTNSGTARNFLFRIPQFLNLYSHDDVQENRERLGIGLIKQYENKPGCEKETANNECAICLCEIGVGDEIRELRCDHVFHMVCLDRWVVGYRQKTCPMCRGRLAPPRKWATGGEEEVLVFNLFPCRTNRRRSTWLID</sequence>
<keyword evidence="2" id="KW-1185">Reference proteome</keyword>
<comment type="caution">
    <text evidence="1">The sequence shown here is derived from an EMBL/GenBank/DDBJ whole genome shotgun (WGS) entry which is preliminary data.</text>
</comment>